<dbReference type="EMBL" id="JENJ01000016">
    <property type="protein sequence ID" value="KGM96944.1"/>
    <property type="molecule type" value="Genomic_DNA"/>
</dbReference>
<dbReference type="InterPro" id="IPR004027">
    <property type="entry name" value="SEC_C_motif"/>
</dbReference>
<evidence type="ECO:0000313" key="2">
    <source>
        <dbReference type="Proteomes" id="UP000030012"/>
    </source>
</evidence>
<protein>
    <recommendedName>
        <fullName evidence="3">Preprotein translocase subunit SecA</fullName>
    </recommendedName>
</protein>
<dbReference type="OrthoDB" id="5872at2"/>
<dbReference type="RefSeq" id="WP_039254132.1">
    <property type="nucleotide sequence ID" value="NZ_JENJ01000016.1"/>
</dbReference>
<evidence type="ECO:0008006" key="3">
    <source>
        <dbReference type="Google" id="ProtNLM"/>
    </source>
</evidence>
<sequence>MSLYKEWTDMVIEYVKHKGEAAFWKEYGTMEKNIYSKLLADHEEVFSGTTEELAEKFETPLYFFVGFLDGINESLVEQMDIENISKDTEIKLNVNLEKLYFNMIDAKADYLYNLPQWEGIFSEEKRKEIRNEWRASKTVVREDRVGRNDPCPCGSGKKYKKCCGKNA</sequence>
<dbReference type="SUPFAM" id="SSF103642">
    <property type="entry name" value="Sec-C motif"/>
    <property type="match status" value="1"/>
</dbReference>
<reference evidence="1 2" key="1">
    <citation type="submission" date="2014-01" db="EMBL/GenBank/DDBJ databases">
        <title>Plasmidome dynamics in the species complex Clostridium novyi sensu lato converts strains of independent lineages into distinctly different pathogens.</title>
        <authorList>
            <person name="Skarin H."/>
            <person name="Segerman B."/>
        </authorList>
    </citation>
    <scope>NUCLEOTIDE SEQUENCE [LARGE SCALE GENOMIC DNA]</scope>
    <source>
        <strain evidence="1 2">4552</strain>
    </source>
</reference>
<organism evidence="1 2">
    <name type="scientific">Clostridium novyi A str. 4552</name>
    <dbReference type="NCBI Taxonomy" id="1444289"/>
    <lineage>
        <taxon>Bacteria</taxon>
        <taxon>Bacillati</taxon>
        <taxon>Bacillota</taxon>
        <taxon>Clostridia</taxon>
        <taxon>Eubacteriales</taxon>
        <taxon>Clostridiaceae</taxon>
        <taxon>Clostridium</taxon>
    </lineage>
</organism>
<dbReference type="NCBIfam" id="NF004088">
    <property type="entry name" value="PRK05590.1"/>
    <property type="match status" value="1"/>
</dbReference>
<dbReference type="Pfam" id="PF02810">
    <property type="entry name" value="SEC-C"/>
    <property type="match status" value="1"/>
</dbReference>
<dbReference type="Gene3D" id="3.10.450.50">
    <property type="match status" value="1"/>
</dbReference>
<comment type="caution">
    <text evidence="1">The sequence shown here is derived from an EMBL/GenBank/DDBJ whole genome shotgun (WGS) entry which is preliminary data.</text>
</comment>
<dbReference type="AlphaFoldDB" id="A0A0A0I695"/>
<dbReference type="PANTHER" id="PTHR33747:SF1">
    <property type="entry name" value="ADENYLATE CYCLASE-ASSOCIATED CAP C-TERMINAL DOMAIN-CONTAINING PROTEIN"/>
    <property type="match status" value="1"/>
</dbReference>
<dbReference type="PANTHER" id="PTHR33747">
    <property type="entry name" value="UPF0225 PROTEIN SCO1677"/>
    <property type="match status" value="1"/>
</dbReference>
<gene>
    <name evidence="1" type="ORF">Z968_05020</name>
</gene>
<accession>A0A0A0I695</accession>
<dbReference type="Proteomes" id="UP000030012">
    <property type="component" value="Unassembled WGS sequence"/>
</dbReference>
<evidence type="ECO:0000313" key="1">
    <source>
        <dbReference type="EMBL" id="KGM96944.1"/>
    </source>
</evidence>
<proteinExistence type="predicted"/>
<name>A0A0A0I695_CLONO</name>